<name>A0A1S2QB14_9ACTN</name>
<dbReference type="Proteomes" id="UP000179642">
    <property type="component" value="Unassembled WGS sequence"/>
</dbReference>
<feature type="region of interest" description="Disordered" evidence="1">
    <location>
        <begin position="49"/>
        <end position="71"/>
    </location>
</feature>
<evidence type="ECO:0000256" key="1">
    <source>
        <dbReference type="SAM" id="MobiDB-lite"/>
    </source>
</evidence>
<keyword evidence="3" id="KW-1185">Reference proteome</keyword>
<comment type="caution">
    <text evidence="2">The sequence shown here is derived from an EMBL/GenBank/DDBJ whole genome shotgun (WGS) entry which is preliminary data.</text>
</comment>
<feature type="compositionally biased region" description="Basic and acidic residues" evidence="1">
    <location>
        <begin position="61"/>
        <end position="71"/>
    </location>
</feature>
<sequence length="71" mass="7554">MYASAKEAAECIERGMSVKEAVQQARTTAPGGHDVTPQQVVQGIHDLMSAGPDEEMDAAEDGDRRQGPATR</sequence>
<dbReference type="EMBL" id="MLYO01000038">
    <property type="protein sequence ID" value="OIK02903.1"/>
    <property type="molecule type" value="Genomic_DNA"/>
</dbReference>
<organism evidence="2 3">
    <name type="scientific">Streptomyces monashensis</name>
    <dbReference type="NCBI Taxonomy" id="1678012"/>
    <lineage>
        <taxon>Bacteria</taxon>
        <taxon>Bacillati</taxon>
        <taxon>Actinomycetota</taxon>
        <taxon>Actinomycetes</taxon>
        <taxon>Kitasatosporales</taxon>
        <taxon>Streptomycetaceae</taxon>
        <taxon>Streptomyces</taxon>
    </lineage>
</organism>
<proteinExistence type="predicted"/>
<reference evidence="2 3" key="1">
    <citation type="submission" date="2016-10" db="EMBL/GenBank/DDBJ databases">
        <title>Genome sequence of Streptomyces sp. MUSC 1.</title>
        <authorList>
            <person name="Lee L.-H."/>
            <person name="Ser H.-L."/>
            <person name="Law J.W.-F."/>
        </authorList>
    </citation>
    <scope>NUCLEOTIDE SEQUENCE [LARGE SCALE GENOMIC DNA]</scope>
    <source>
        <strain evidence="2 3">MUSC 1</strain>
    </source>
</reference>
<gene>
    <name evidence="2" type="ORF">BIV23_24055</name>
</gene>
<evidence type="ECO:0000313" key="3">
    <source>
        <dbReference type="Proteomes" id="UP000179642"/>
    </source>
</evidence>
<dbReference type="AlphaFoldDB" id="A0A1S2QB14"/>
<protein>
    <submittedName>
        <fullName evidence="2">Uncharacterized protein</fullName>
    </submittedName>
</protein>
<evidence type="ECO:0000313" key="2">
    <source>
        <dbReference type="EMBL" id="OIK02903.1"/>
    </source>
</evidence>
<accession>A0A1S2QB14</accession>